<feature type="domain" description="Dihydroorotase catalytic" evidence="4">
    <location>
        <begin position="52"/>
        <end position="238"/>
    </location>
</feature>
<evidence type="ECO:0000256" key="2">
    <source>
        <dbReference type="ARBA" id="ARBA00022975"/>
    </source>
</evidence>
<dbReference type="NCBIfam" id="TIGR00857">
    <property type="entry name" value="pyrC_multi"/>
    <property type="match status" value="1"/>
</dbReference>
<evidence type="ECO:0000259" key="3">
    <source>
        <dbReference type="Pfam" id="PF07969"/>
    </source>
</evidence>
<gene>
    <name evidence="5" type="ORF">TPSD3_11380</name>
</gene>
<evidence type="ECO:0000256" key="1">
    <source>
        <dbReference type="ARBA" id="ARBA00022833"/>
    </source>
</evidence>
<dbReference type="CDD" id="cd01317">
    <property type="entry name" value="DHOase_IIa"/>
    <property type="match status" value="1"/>
</dbReference>
<proteinExistence type="predicted"/>
<sequence>MSHCFSLCGGRVIDPASRYDAVADVHVKNGRIVGIGDVPDGFVADWALDVTGQVVCPGLVDLCVRLREPGAEHKGTIRSETRAAACSGITTLCCPPDNTPVTDTPAVAELLQQRAELSGMAKVLPLAALTKGLRGEQLSEMGDLREAGCVGVSNALQPVENSDILRHALEYAANCDLPVFLSAQDAWLGRAGCVHEGAISTRLGLPGIPEAAETIEIARIILLIELTQAQVHFSHLSTARAVEMIARAQAKNLRVSADVCAHQLFLTDMDITDYNSQCHVYPPLRSMRDRDGLREALRAGLITAICSDHQPHERDAKLAPFAQTAPGISALDTLLPLTLRLAEEMGLDWITALGYVTCGPADILGIDAGRLRVGGAADICVFDPQIQWELSADSMHSLGLNSPFLGWLFQGRVTHTIIDGRLVFQGIGK</sequence>
<keyword evidence="6" id="KW-1185">Reference proteome</keyword>
<evidence type="ECO:0000313" key="6">
    <source>
        <dbReference type="Proteomes" id="UP000194798"/>
    </source>
</evidence>
<dbReference type="InterPro" id="IPR004722">
    <property type="entry name" value="DHOase"/>
</dbReference>
<dbReference type="PANTHER" id="PTHR43668:SF2">
    <property type="entry name" value="ALLANTOINASE"/>
    <property type="match status" value="1"/>
</dbReference>
<dbReference type="SUPFAM" id="SSF51556">
    <property type="entry name" value="Metallo-dependent hydrolases"/>
    <property type="match status" value="1"/>
</dbReference>
<dbReference type="GO" id="GO:0005737">
    <property type="term" value="C:cytoplasm"/>
    <property type="evidence" value="ECO:0007669"/>
    <property type="project" value="TreeGrafter"/>
</dbReference>
<dbReference type="Pfam" id="PF07969">
    <property type="entry name" value="Amidohydro_3"/>
    <property type="match status" value="1"/>
</dbReference>
<feature type="domain" description="Amidohydrolase 3" evidence="3">
    <location>
        <begin position="245"/>
        <end position="424"/>
    </location>
</feature>
<organism evidence="5 6">
    <name type="scientific">Thioflexithrix psekupsensis</name>
    <dbReference type="NCBI Taxonomy" id="1570016"/>
    <lineage>
        <taxon>Bacteria</taxon>
        <taxon>Pseudomonadati</taxon>
        <taxon>Pseudomonadota</taxon>
        <taxon>Gammaproteobacteria</taxon>
        <taxon>Thiotrichales</taxon>
        <taxon>Thioflexithrix</taxon>
    </lineage>
</organism>
<comment type="caution">
    <text evidence="5">The sequence shown here is derived from an EMBL/GenBank/DDBJ whole genome shotgun (WGS) entry which is preliminary data.</text>
</comment>
<dbReference type="InterPro" id="IPR024403">
    <property type="entry name" value="DHOase_cat"/>
</dbReference>
<dbReference type="Gene3D" id="3.20.20.140">
    <property type="entry name" value="Metal-dependent hydrolases"/>
    <property type="match status" value="1"/>
</dbReference>
<dbReference type="OrthoDB" id="5687299at2"/>
<dbReference type="EMBL" id="MSLT01000018">
    <property type="protein sequence ID" value="OUD13230.1"/>
    <property type="molecule type" value="Genomic_DNA"/>
</dbReference>
<keyword evidence="2" id="KW-0665">Pyrimidine biosynthesis</keyword>
<dbReference type="GO" id="GO:0006221">
    <property type="term" value="P:pyrimidine nucleotide biosynthetic process"/>
    <property type="evidence" value="ECO:0007669"/>
    <property type="project" value="UniProtKB-KW"/>
</dbReference>
<evidence type="ECO:0000259" key="4">
    <source>
        <dbReference type="Pfam" id="PF12890"/>
    </source>
</evidence>
<dbReference type="RefSeq" id="WP_086488678.1">
    <property type="nucleotide sequence ID" value="NZ_MSLT01000018.1"/>
</dbReference>
<dbReference type="InterPro" id="IPR050138">
    <property type="entry name" value="DHOase/Allantoinase_Hydrolase"/>
</dbReference>
<accession>A0A251X7C5</accession>
<keyword evidence="1" id="KW-0862">Zinc</keyword>
<name>A0A251X7C5_9GAMM</name>
<dbReference type="GO" id="GO:0006145">
    <property type="term" value="P:purine nucleobase catabolic process"/>
    <property type="evidence" value="ECO:0007669"/>
    <property type="project" value="TreeGrafter"/>
</dbReference>
<dbReference type="InterPro" id="IPR032466">
    <property type="entry name" value="Metal_Hydrolase"/>
</dbReference>
<evidence type="ECO:0000313" key="5">
    <source>
        <dbReference type="EMBL" id="OUD13230.1"/>
    </source>
</evidence>
<dbReference type="Proteomes" id="UP000194798">
    <property type="component" value="Unassembled WGS sequence"/>
</dbReference>
<dbReference type="AlphaFoldDB" id="A0A251X7C5"/>
<dbReference type="SUPFAM" id="SSF51338">
    <property type="entry name" value="Composite domain of metallo-dependent hydrolases"/>
    <property type="match status" value="1"/>
</dbReference>
<dbReference type="NCBIfam" id="NF005791">
    <property type="entry name" value="PRK07627.1"/>
    <property type="match status" value="1"/>
</dbReference>
<dbReference type="PANTHER" id="PTHR43668">
    <property type="entry name" value="ALLANTOINASE"/>
    <property type="match status" value="1"/>
</dbReference>
<dbReference type="Gene3D" id="2.30.40.10">
    <property type="entry name" value="Urease, subunit C, domain 1"/>
    <property type="match status" value="1"/>
</dbReference>
<protein>
    <submittedName>
        <fullName evidence="5">Dihydroorotase</fullName>
    </submittedName>
</protein>
<dbReference type="GO" id="GO:0004151">
    <property type="term" value="F:dihydroorotase activity"/>
    <property type="evidence" value="ECO:0007669"/>
    <property type="project" value="InterPro"/>
</dbReference>
<dbReference type="GO" id="GO:0046872">
    <property type="term" value="F:metal ion binding"/>
    <property type="evidence" value="ECO:0007669"/>
    <property type="project" value="InterPro"/>
</dbReference>
<dbReference type="InterPro" id="IPR013108">
    <property type="entry name" value="Amidohydro_3"/>
</dbReference>
<dbReference type="InterPro" id="IPR011059">
    <property type="entry name" value="Metal-dep_hydrolase_composite"/>
</dbReference>
<dbReference type="GO" id="GO:0004038">
    <property type="term" value="F:allantoinase activity"/>
    <property type="evidence" value="ECO:0007669"/>
    <property type="project" value="TreeGrafter"/>
</dbReference>
<reference evidence="5 6" key="1">
    <citation type="submission" date="2016-12" db="EMBL/GenBank/DDBJ databases">
        <title>Thioflexothrix psekupsii D3 genome sequencing and assembly.</title>
        <authorList>
            <person name="Fomenkov A."/>
            <person name="Vincze T."/>
            <person name="Grabovich M."/>
            <person name="Anton B.P."/>
            <person name="Dubinina G."/>
            <person name="Orlova M."/>
            <person name="Belousova E."/>
            <person name="Roberts R.J."/>
        </authorList>
    </citation>
    <scope>NUCLEOTIDE SEQUENCE [LARGE SCALE GENOMIC DNA]</scope>
    <source>
        <strain evidence="5">D3</strain>
    </source>
</reference>
<dbReference type="Pfam" id="PF12890">
    <property type="entry name" value="DHOase"/>
    <property type="match status" value="1"/>
</dbReference>